<evidence type="ECO:0000256" key="1">
    <source>
        <dbReference type="ARBA" id="ARBA00004340"/>
    </source>
</evidence>
<feature type="domain" description="Crinkler effector protein N-terminal" evidence="4">
    <location>
        <begin position="46"/>
        <end position="150"/>
    </location>
</feature>
<name>A0A9N9I190_FUNMO</name>
<keyword evidence="3" id="KW-0964">Secreted</keyword>
<proteinExistence type="predicted"/>
<gene>
    <name evidence="5" type="ORF">FMOSSE_LOCUS14640</name>
</gene>
<dbReference type="Proteomes" id="UP000789375">
    <property type="component" value="Unassembled WGS sequence"/>
</dbReference>
<reference evidence="5" key="1">
    <citation type="submission" date="2021-06" db="EMBL/GenBank/DDBJ databases">
        <authorList>
            <person name="Kallberg Y."/>
            <person name="Tangrot J."/>
            <person name="Rosling A."/>
        </authorList>
    </citation>
    <scope>NUCLEOTIDE SEQUENCE</scope>
    <source>
        <strain evidence="5">87-6 pot B 2015</strain>
    </source>
</reference>
<evidence type="ECO:0000256" key="3">
    <source>
        <dbReference type="ARBA" id="ARBA00022525"/>
    </source>
</evidence>
<sequence length="199" mass="23128">MKGPLNSPLDSPPTRSLFVFTEKSVLNPALTLNFRICRHTTNIMAFCFVVGTEVESSVEVESHTEMSISKLKEIIYEKRKNKFENKGFDPSDLYLWKVNIPVTENAKLKTLKSRFHDISDESTIIEELGGVKLTPFDNVGDIFEVNPKEISVMSNEIQRVPVSESEFQRMRKYNQLYVDKTFWLTQLWLNNGHYFILWP</sequence>
<evidence type="ECO:0000256" key="2">
    <source>
        <dbReference type="ARBA" id="ARBA00004613"/>
    </source>
</evidence>
<organism evidence="5 6">
    <name type="scientific">Funneliformis mosseae</name>
    <name type="common">Endomycorrhizal fungus</name>
    <name type="synonym">Glomus mosseae</name>
    <dbReference type="NCBI Taxonomy" id="27381"/>
    <lineage>
        <taxon>Eukaryota</taxon>
        <taxon>Fungi</taxon>
        <taxon>Fungi incertae sedis</taxon>
        <taxon>Mucoromycota</taxon>
        <taxon>Glomeromycotina</taxon>
        <taxon>Glomeromycetes</taxon>
        <taxon>Glomerales</taxon>
        <taxon>Glomeraceae</taxon>
        <taxon>Funneliformis</taxon>
    </lineage>
</organism>
<dbReference type="AlphaFoldDB" id="A0A9N9I190"/>
<evidence type="ECO:0000313" key="5">
    <source>
        <dbReference type="EMBL" id="CAG8715997.1"/>
    </source>
</evidence>
<dbReference type="EMBL" id="CAJVPP010011922">
    <property type="protein sequence ID" value="CAG8715997.1"/>
    <property type="molecule type" value="Genomic_DNA"/>
</dbReference>
<comment type="subcellular location">
    <subcellularLocation>
        <location evidence="1">Host cell</location>
    </subcellularLocation>
    <subcellularLocation>
        <location evidence="2">Secreted</location>
    </subcellularLocation>
</comment>
<comment type="caution">
    <text evidence="5">The sequence shown here is derived from an EMBL/GenBank/DDBJ whole genome shotgun (WGS) entry which is preliminary data.</text>
</comment>
<dbReference type="Pfam" id="PF20147">
    <property type="entry name" value="Crinkler"/>
    <property type="match status" value="1"/>
</dbReference>
<evidence type="ECO:0000259" key="4">
    <source>
        <dbReference type="Pfam" id="PF20147"/>
    </source>
</evidence>
<accession>A0A9N9I190</accession>
<protein>
    <submittedName>
        <fullName evidence="5">16856_t:CDS:1</fullName>
    </submittedName>
</protein>
<evidence type="ECO:0000313" key="6">
    <source>
        <dbReference type="Proteomes" id="UP000789375"/>
    </source>
</evidence>
<dbReference type="GO" id="GO:0043657">
    <property type="term" value="C:host cell"/>
    <property type="evidence" value="ECO:0007669"/>
    <property type="project" value="UniProtKB-SubCell"/>
</dbReference>
<dbReference type="GO" id="GO:0005576">
    <property type="term" value="C:extracellular region"/>
    <property type="evidence" value="ECO:0007669"/>
    <property type="project" value="UniProtKB-SubCell"/>
</dbReference>
<keyword evidence="6" id="KW-1185">Reference proteome</keyword>
<dbReference type="InterPro" id="IPR045379">
    <property type="entry name" value="Crinkler_N"/>
</dbReference>